<dbReference type="Pfam" id="PF00691">
    <property type="entry name" value="OmpA"/>
    <property type="match status" value="1"/>
</dbReference>
<evidence type="ECO:0000259" key="3">
    <source>
        <dbReference type="PROSITE" id="PS51123"/>
    </source>
</evidence>
<evidence type="ECO:0000313" key="4">
    <source>
        <dbReference type="EMBL" id="MFC5548777.1"/>
    </source>
</evidence>
<dbReference type="PROSITE" id="PS51123">
    <property type="entry name" value="OMPA_2"/>
    <property type="match status" value="1"/>
</dbReference>
<dbReference type="RefSeq" id="WP_379769944.1">
    <property type="nucleotide sequence ID" value="NZ_JBHSMZ010000006.1"/>
</dbReference>
<dbReference type="PANTHER" id="PTHR38033:SF1">
    <property type="entry name" value="DOTU FAMILY TYPE IV_VI SECRETION SYSTEM PROTEIN"/>
    <property type="match status" value="1"/>
</dbReference>
<keyword evidence="1" id="KW-0472">Membrane</keyword>
<dbReference type="Pfam" id="PF09850">
    <property type="entry name" value="DotU"/>
    <property type="match status" value="1"/>
</dbReference>
<evidence type="ECO:0000256" key="2">
    <source>
        <dbReference type="SAM" id="MobiDB-lite"/>
    </source>
</evidence>
<dbReference type="SUPFAM" id="SSF103088">
    <property type="entry name" value="OmpA-like"/>
    <property type="match status" value="1"/>
</dbReference>
<feature type="region of interest" description="Disordered" evidence="2">
    <location>
        <begin position="1"/>
        <end position="41"/>
    </location>
</feature>
<organism evidence="4 5">
    <name type="scientific">Massilia aerilata</name>
    <dbReference type="NCBI Taxonomy" id="453817"/>
    <lineage>
        <taxon>Bacteria</taxon>
        <taxon>Pseudomonadati</taxon>
        <taxon>Pseudomonadota</taxon>
        <taxon>Betaproteobacteria</taxon>
        <taxon>Burkholderiales</taxon>
        <taxon>Oxalobacteraceae</taxon>
        <taxon>Telluria group</taxon>
        <taxon>Massilia</taxon>
    </lineage>
</organism>
<dbReference type="CDD" id="cd07185">
    <property type="entry name" value="OmpA_C-like"/>
    <property type="match status" value="1"/>
</dbReference>
<reference evidence="5" key="1">
    <citation type="journal article" date="2019" name="Int. J. Syst. Evol. Microbiol.">
        <title>The Global Catalogue of Microorganisms (GCM) 10K type strain sequencing project: providing services to taxonomists for standard genome sequencing and annotation.</title>
        <authorList>
            <consortium name="The Broad Institute Genomics Platform"/>
            <consortium name="The Broad Institute Genome Sequencing Center for Infectious Disease"/>
            <person name="Wu L."/>
            <person name="Ma J."/>
        </authorList>
    </citation>
    <scope>NUCLEOTIDE SEQUENCE [LARGE SCALE GENOMIC DNA]</scope>
    <source>
        <strain evidence="5">CGMCC 4.5798</strain>
    </source>
</reference>
<protein>
    <submittedName>
        <fullName evidence="4">Type IVB secretion system protein IcmH/DotU</fullName>
    </submittedName>
</protein>
<accession>A0ABW0RX92</accession>
<dbReference type="NCBIfam" id="TIGR03349">
    <property type="entry name" value="IV_VI_DotU"/>
    <property type="match status" value="1"/>
</dbReference>
<evidence type="ECO:0000313" key="5">
    <source>
        <dbReference type="Proteomes" id="UP001596086"/>
    </source>
</evidence>
<dbReference type="EMBL" id="JBHSMZ010000006">
    <property type="protein sequence ID" value="MFC5548777.1"/>
    <property type="molecule type" value="Genomic_DNA"/>
</dbReference>
<keyword evidence="5" id="KW-1185">Reference proteome</keyword>
<dbReference type="Gene3D" id="1.25.40.590">
    <property type="entry name" value="Type IV / VI secretion system, DotU"/>
    <property type="match status" value="1"/>
</dbReference>
<feature type="region of interest" description="Disordered" evidence="2">
    <location>
        <begin position="399"/>
        <end position="429"/>
    </location>
</feature>
<sequence>MSTPDSPKPPDPEATMLVLNPGGRRSAAAAAAAAPVPASAPPPEAAIPVHSVPPGSGLNPLVRAANPLLDLVVPLRHTVQPPDLGQLRERLALAIRTFETEAREGGAPAEQIAAARYALCTLLDEAIAGTAWGSGVWGSRSLLVAFHNEAFGGEKFFLVLQRLSEDPARHLDLLELMYLCLALGLEGRFRMAEQGQSQLATLRERLLQLIRQHRGPVETDLSPHWRGEAAPLASPLRRTPLWVLAATACVLLVVGQLLASSFLNRASDPVFAALSALRQEGPAVPVRAAAPAPATPSRTAGFLAPEVAKGLVTVTENAGRTTITIRGEGMFESGSAEVNPGLTGLLGRIGEALAPLPGKVIVIGHTDNTRPGLSARYPSNYDLSKARAQSVMAALAQRAGPPSRYSVEARGDTEPLVPNDSPGARARNRRVDVVVLAPASAS</sequence>
<dbReference type="InterPro" id="IPR017732">
    <property type="entry name" value="T4/T6SS_DotU"/>
</dbReference>
<dbReference type="InterPro" id="IPR036737">
    <property type="entry name" value="OmpA-like_sf"/>
</dbReference>
<feature type="domain" description="OmpA-like" evidence="3">
    <location>
        <begin position="318"/>
        <end position="439"/>
    </location>
</feature>
<dbReference type="InterPro" id="IPR038522">
    <property type="entry name" value="T4/T6SS_DotU_sf"/>
</dbReference>
<feature type="compositionally biased region" description="Low complexity" evidence="2">
    <location>
        <begin position="27"/>
        <end position="37"/>
    </location>
</feature>
<dbReference type="NCBIfam" id="NF038228">
    <property type="entry name" value="IcmH_DotU_IVB"/>
    <property type="match status" value="1"/>
</dbReference>
<comment type="caution">
    <text evidence="4">The sequence shown here is derived from an EMBL/GenBank/DDBJ whole genome shotgun (WGS) entry which is preliminary data.</text>
</comment>
<dbReference type="PANTHER" id="PTHR38033">
    <property type="entry name" value="MEMBRANE PROTEIN-RELATED"/>
    <property type="match status" value="1"/>
</dbReference>
<name>A0ABW0RX92_9BURK</name>
<dbReference type="InterPro" id="IPR006665">
    <property type="entry name" value="OmpA-like"/>
</dbReference>
<dbReference type="Gene3D" id="3.30.1330.60">
    <property type="entry name" value="OmpA-like domain"/>
    <property type="match status" value="1"/>
</dbReference>
<proteinExistence type="predicted"/>
<dbReference type="Proteomes" id="UP001596086">
    <property type="component" value="Unassembled WGS sequence"/>
</dbReference>
<gene>
    <name evidence="4" type="primary">icmH</name>
    <name evidence="4" type="ORF">ACFPO9_09650</name>
</gene>
<evidence type="ECO:0000256" key="1">
    <source>
        <dbReference type="PROSITE-ProRule" id="PRU00473"/>
    </source>
</evidence>